<protein>
    <submittedName>
        <fullName evidence="2">Uncharacterized protein</fullName>
    </submittedName>
</protein>
<dbReference type="EMBL" id="CAJMWZ010000163">
    <property type="protein sequence ID" value="CAE6412330.1"/>
    <property type="molecule type" value="Genomic_DNA"/>
</dbReference>
<feature type="compositionally biased region" description="Basic and acidic residues" evidence="1">
    <location>
        <begin position="175"/>
        <end position="189"/>
    </location>
</feature>
<dbReference type="Proteomes" id="UP000663850">
    <property type="component" value="Unassembled WGS sequence"/>
</dbReference>
<evidence type="ECO:0000313" key="2">
    <source>
        <dbReference type="EMBL" id="CAE6412330.1"/>
    </source>
</evidence>
<reference evidence="2" key="1">
    <citation type="submission" date="2021-01" db="EMBL/GenBank/DDBJ databases">
        <authorList>
            <person name="Kaushik A."/>
        </authorList>
    </citation>
    <scope>NUCLEOTIDE SEQUENCE</scope>
    <source>
        <strain evidence="2">Type strain: AG8-Rh-89/</strain>
    </source>
</reference>
<evidence type="ECO:0000313" key="3">
    <source>
        <dbReference type="Proteomes" id="UP000663850"/>
    </source>
</evidence>
<proteinExistence type="predicted"/>
<organism evidence="2 3">
    <name type="scientific">Rhizoctonia solani</name>
    <dbReference type="NCBI Taxonomy" id="456999"/>
    <lineage>
        <taxon>Eukaryota</taxon>
        <taxon>Fungi</taxon>
        <taxon>Dikarya</taxon>
        <taxon>Basidiomycota</taxon>
        <taxon>Agaricomycotina</taxon>
        <taxon>Agaricomycetes</taxon>
        <taxon>Cantharellales</taxon>
        <taxon>Ceratobasidiaceae</taxon>
        <taxon>Rhizoctonia</taxon>
    </lineage>
</organism>
<feature type="region of interest" description="Disordered" evidence="1">
    <location>
        <begin position="159"/>
        <end position="189"/>
    </location>
</feature>
<sequence length="189" mass="21058">MDFLQAKLGQGSSPSTSHLILRPSKPMNDKNPFFSPIASLPARTETPILPQPPRPPSERLPDRPIVLPKTGRADLCSAWMYSDQPKARQSNSKIRSCPSDQLTYTVPSLVPLRIETTLFCSTSGGDEHPTITRIPTGILQGYYRSRMVILDYQKSSFPGRRSIPKSCHTSSRSPSKTDTEGSYHDSEWI</sequence>
<dbReference type="AlphaFoldDB" id="A0A8H2X331"/>
<accession>A0A8H2X331</accession>
<feature type="region of interest" description="Disordered" evidence="1">
    <location>
        <begin position="1"/>
        <end position="62"/>
    </location>
</feature>
<comment type="caution">
    <text evidence="2">The sequence shown here is derived from an EMBL/GenBank/DDBJ whole genome shotgun (WGS) entry which is preliminary data.</text>
</comment>
<name>A0A8H2X331_9AGAM</name>
<evidence type="ECO:0000256" key="1">
    <source>
        <dbReference type="SAM" id="MobiDB-lite"/>
    </source>
</evidence>
<gene>
    <name evidence="2" type="ORF">RDB_LOCUS2352</name>
</gene>